<feature type="compositionally biased region" description="Polar residues" evidence="1">
    <location>
        <begin position="71"/>
        <end position="85"/>
    </location>
</feature>
<evidence type="ECO:0000313" key="3">
    <source>
        <dbReference type="Proteomes" id="UP001165122"/>
    </source>
</evidence>
<sequence length="111" mass="12076">MSDSSFIAVTRHRSLLSSSHLSSSSLPNGHNLCPNGRSPLLDVVDDEWAKDKLPLPDLETHHDSAFPTPESDVQSSGAGNTGNSRGTRKHAFGPVERAKEEKWTEIGIGWE</sequence>
<keyword evidence="3" id="KW-1185">Reference proteome</keyword>
<accession>A0A9W7ABS0</accession>
<reference evidence="3" key="1">
    <citation type="journal article" date="2023" name="Commun. Biol.">
        <title>Genome analysis of Parmales, the sister group of diatoms, reveals the evolutionary specialization of diatoms from phago-mixotrophs to photoautotrophs.</title>
        <authorList>
            <person name="Ban H."/>
            <person name="Sato S."/>
            <person name="Yoshikawa S."/>
            <person name="Yamada K."/>
            <person name="Nakamura Y."/>
            <person name="Ichinomiya M."/>
            <person name="Sato N."/>
            <person name="Blanc-Mathieu R."/>
            <person name="Endo H."/>
            <person name="Kuwata A."/>
            <person name="Ogata H."/>
        </authorList>
    </citation>
    <scope>NUCLEOTIDE SEQUENCE [LARGE SCALE GENOMIC DNA]</scope>
    <source>
        <strain evidence="3">NIES 3700</strain>
    </source>
</reference>
<protein>
    <recommendedName>
        <fullName evidence="4">Anaphase-promoting complex subunit 13</fullName>
    </recommendedName>
</protein>
<evidence type="ECO:0000256" key="1">
    <source>
        <dbReference type="SAM" id="MobiDB-lite"/>
    </source>
</evidence>
<evidence type="ECO:0000313" key="2">
    <source>
        <dbReference type="EMBL" id="GMH67756.1"/>
    </source>
</evidence>
<dbReference type="Proteomes" id="UP001165122">
    <property type="component" value="Unassembled WGS sequence"/>
</dbReference>
<comment type="caution">
    <text evidence="2">The sequence shown here is derived from an EMBL/GenBank/DDBJ whole genome shotgun (WGS) entry which is preliminary data.</text>
</comment>
<evidence type="ECO:0008006" key="4">
    <source>
        <dbReference type="Google" id="ProtNLM"/>
    </source>
</evidence>
<proteinExistence type="predicted"/>
<feature type="compositionally biased region" description="Basic and acidic residues" evidence="1">
    <location>
        <begin position="54"/>
        <end position="64"/>
    </location>
</feature>
<dbReference type="AlphaFoldDB" id="A0A9W7ABS0"/>
<dbReference type="OrthoDB" id="25675at2759"/>
<feature type="region of interest" description="Disordered" evidence="1">
    <location>
        <begin position="54"/>
        <end position="111"/>
    </location>
</feature>
<gene>
    <name evidence="2" type="ORF">TrLO_g14696</name>
</gene>
<dbReference type="EMBL" id="BRXW01000580">
    <property type="protein sequence ID" value="GMH67756.1"/>
    <property type="molecule type" value="Genomic_DNA"/>
</dbReference>
<organism evidence="2 3">
    <name type="scientific">Triparma laevis f. longispina</name>
    <dbReference type="NCBI Taxonomy" id="1714387"/>
    <lineage>
        <taxon>Eukaryota</taxon>
        <taxon>Sar</taxon>
        <taxon>Stramenopiles</taxon>
        <taxon>Ochrophyta</taxon>
        <taxon>Bolidophyceae</taxon>
        <taxon>Parmales</taxon>
        <taxon>Triparmaceae</taxon>
        <taxon>Triparma</taxon>
    </lineage>
</organism>
<name>A0A9W7ABS0_9STRA</name>